<dbReference type="SUPFAM" id="SSF51182">
    <property type="entry name" value="RmlC-like cupins"/>
    <property type="match status" value="1"/>
</dbReference>
<dbReference type="RefSeq" id="WP_084256953.1">
    <property type="nucleotide sequence ID" value="NZ_FWWV01000014.1"/>
</dbReference>
<evidence type="ECO:0000256" key="2">
    <source>
        <dbReference type="ARBA" id="ARBA00023125"/>
    </source>
</evidence>
<dbReference type="Gene3D" id="1.10.10.60">
    <property type="entry name" value="Homeodomain-like"/>
    <property type="match status" value="2"/>
</dbReference>
<dbReference type="SUPFAM" id="SSF46689">
    <property type="entry name" value="Homeodomain-like"/>
    <property type="match status" value="2"/>
</dbReference>
<evidence type="ECO:0000256" key="3">
    <source>
        <dbReference type="ARBA" id="ARBA00023163"/>
    </source>
</evidence>
<sequence length="333" mass="38068">MKKTMLQTARFKAVDGDTFGSESISPLALYSDNQPLRVNLQQPPAAMPGYHWHGHMEINIPFEDDVEYIFNGQNVTIKANHITLFWASVPHRLVDCRQCNAMAVLDVPVHLFLSWPLPQALINPITHGMVIQSLNPDLVSRFEVLRWEKELKMLALSRQQLVYDEIELMIKRIALDGWQLLLEKVYEPHSQQKSSKHTQHYVSLMLDHIASHYSKSLTVNDVASAVGLNTNYAMGLFQSVMQLTIKQYITMMRINHTKALLSDTDKTMLDISLTAGFNSISRFYDNFQKYTGFSPTHYRKMIRSNDKWLAQGFNPTEQPTKGASNGEDLIVRA</sequence>
<dbReference type="GO" id="GO:0043565">
    <property type="term" value="F:sequence-specific DNA binding"/>
    <property type="evidence" value="ECO:0007669"/>
    <property type="project" value="InterPro"/>
</dbReference>
<dbReference type="AlphaFoldDB" id="A0A1W1UTM3"/>
<dbReference type="PROSITE" id="PS01124">
    <property type="entry name" value="HTH_ARAC_FAMILY_2"/>
    <property type="match status" value="1"/>
</dbReference>
<dbReference type="EMBL" id="FWWV01000014">
    <property type="protein sequence ID" value="SMB84390.1"/>
    <property type="molecule type" value="Genomic_DNA"/>
</dbReference>
<reference evidence="7" key="1">
    <citation type="submission" date="2017-04" db="EMBL/GenBank/DDBJ databases">
        <authorList>
            <person name="Varghese N."/>
            <person name="Submissions S."/>
        </authorList>
    </citation>
    <scope>NUCLEOTIDE SEQUENCE [LARGE SCALE GENOMIC DNA]</scope>
    <source>
        <strain evidence="7">DSM 23072</strain>
    </source>
</reference>
<dbReference type="STRING" id="1122938.SAMN05660772_02269"/>
<feature type="compositionally biased region" description="Polar residues" evidence="4">
    <location>
        <begin position="313"/>
        <end position="323"/>
    </location>
</feature>
<dbReference type="NCBIfam" id="NF007693">
    <property type="entry name" value="PRK10371.1"/>
    <property type="match status" value="1"/>
</dbReference>
<accession>A0A1W1UTM3</accession>
<dbReference type="GO" id="GO:0003700">
    <property type="term" value="F:DNA-binding transcription factor activity"/>
    <property type="evidence" value="ECO:0007669"/>
    <property type="project" value="InterPro"/>
</dbReference>
<dbReference type="InterPro" id="IPR011051">
    <property type="entry name" value="RmlC_Cupin_sf"/>
</dbReference>
<evidence type="ECO:0000256" key="4">
    <source>
        <dbReference type="SAM" id="MobiDB-lite"/>
    </source>
</evidence>
<dbReference type="PANTHER" id="PTHR43280">
    <property type="entry name" value="ARAC-FAMILY TRANSCRIPTIONAL REGULATOR"/>
    <property type="match status" value="1"/>
</dbReference>
<protein>
    <submittedName>
        <fullName evidence="6">Transcriptional regulator, AraC family</fullName>
    </submittedName>
</protein>
<keyword evidence="2" id="KW-0238">DNA-binding</keyword>
<evidence type="ECO:0000313" key="6">
    <source>
        <dbReference type="EMBL" id="SMB84390.1"/>
    </source>
</evidence>
<feature type="region of interest" description="Disordered" evidence="4">
    <location>
        <begin position="312"/>
        <end position="333"/>
    </location>
</feature>
<gene>
    <name evidence="6" type="ORF">SAMN05660772_02269</name>
</gene>
<dbReference type="PANTHER" id="PTHR43280:SF14">
    <property type="entry name" value="MELIBIOSE OPERON REGULATORY PROTEIN"/>
    <property type="match status" value="1"/>
</dbReference>
<name>A0A1W1UTM3_9PAST</name>
<dbReference type="PROSITE" id="PS00041">
    <property type="entry name" value="HTH_ARAC_FAMILY_1"/>
    <property type="match status" value="1"/>
</dbReference>
<feature type="domain" description="HTH araC/xylS-type" evidence="5">
    <location>
        <begin position="203"/>
        <end position="301"/>
    </location>
</feature>
<dbReference type="InterPro" id="IPR018060">
    <property type="entry name" value="HTH_AraC"/>
</dbReference>
<keyword evidence="7" id="KW-1185">Reference proteome</keyword>
<evidence type="ECO:0000259" key="5">
    <source>
        <dbReference type="PROSITE" id="PS01124"/>
    </source>
</evidence>
<keyword evidence="3" id="KW-0804">Transcription</keyword>
<dbReference type="Pfam" id="PF12833">
    <property type="entry name" value="HTH_18"/>
    <property type="match status" value="1"/>
</dbReference>
<dbReference type="Proteomes" id="UP000192408">
    <property type="component" value="Unassembled WGS sequence"/>
</dbReference>
<organism evidence="6 7">
    <name type="scientific">Pasteurella testudinis DSM 23072</name>
    <dbReference type="NCBI Taxonomy" id="1122938"/>
    <lineage>
        <taxon>Bacteria</taxon>
        <taxon>Pseudomonadati</taxon>
        <taxon>Pseudomonadota</taxon>
        <taxon>Gammaproteobacteria</taxon>
        <taxon>Pasteurellales</taxon>
        <taxon>Pasteurellaceae</taxon>
        <taxon>Pasteurella</taxon>
    </lineage>
</organism>
<dbReference type="InterPro" id="IPR009057">
    <property type="entry name" value="Homeodomain-like_sf"/>
</dbReference>
<dbReference type="InterPro" id="IPR018062">
    <property type="entry name" value="HTH_AraC-typ_CS"/>
</dbReference>
<dbReference type="SMART" id="SM00342">
    <property type="entry name" value="HTH_ARAC"/>
    <property type="match status" value="1"/>
</dbReference>
<evidence type="ECO:0000256" key="1">
    <source>
        <dbReference type="ARBA" id="ARBA00023015"/>
    </source>
</evidence>
<keyword evidence="1" id="KW-0805">Transcription regulation</keyword>
<proteinExistence type="predicted"/>
<evidence type="ECO:0000313" key="7">
    <source>
        <dbReference type="Proteomes" id="UP000192408"/>
    </source>
</evidence>